<dbReference type="EMBL" id="MU855513">
    <property type="protein sequence ID" value="KAK3902385.1"/>
    <property type="molecule type" value="Genomic_DNA"/>
</dbReference>
<reference evidence="3" key="2">
    <citation type="submission" date="2023-05" db="EMBL/GenBank/DDBJ databases">
        <authorList>
            <consortium name="Lawrence Berkeley National Laboratory"/>
            <person name="Steindorff A."/>
            <person name="Hensen N."/>
            <person name="Bonometti L."/>
            <person name="Westerberg I."/>
            <person name="Brannstrom I.O."/>
            <person name="Guillou S."/>
            <person name="Cros-Aarteil S."/>
            <person name="Calhoun S."/>
            <person name="Haridas S."/>
            <person name="Kuo A."/>
            <person name="Mondo S."/>
            <person name="Pangilinan J."/>
            <person name="Riley R."/>
            <person name="Labutti K."/>
            <person name="Andreopoulos B."/>
            <person name="Lipzen A."/>
            <person name="Chen C."/>
            <person name="Yanf M."/>
            <person name="Daum C."/>
            <person name="Ng V."/>
            <person name="Clum A."/>
            <person name="Ohm R."/>
            <person name="Martin F."/>
            <person name="Silar P."/>
            <person name="Natvig D."/>
            <person name="Lalanne C."/>
            <person name="Gautier V."/>
            <person name="Ament-Velasquez S.L."/>
            <person name="Kruys A."/>
            <person name="Hutchinson M.I."/>
            <person name="Powell A.J."/>
            <person name="Barry K."/>
            <person name="Miller A.N."/>
            <person name="Grigoriev I.V."/>
            <person name="Debuchy R."/>
            <person name="Gladieux P."/>
            <person name="Thoren M.H."/>
            <person name="Johannesson H."/>
        </authorList>
    </citation>
    <scope>NUCLEOTIDE SEQUENCE</scope>
    <source>
        <strain evidence="3">CBS 103.79</strain>
    </source>
</reference>
<evidence type="ECO:0000313" key="4">
    <source>
        <dbReference type="Proteomes" id="UP001303889"/>
    </source>
</evidence>
<evidence type="ECO:0000313" key="3">
    <source>
        <dbReference type="EMBL" id="KAK3902385.1"/>
    </source>
</evidence>
<feature type="transmembrane region" description="Helical" evidence="2">
    <location>
        <begin position="85"/>
        <end position="108"/>
    </location>
</feature>
<protein>
    <submittedName>
        <fullName evidence="3">Uncharacterized protein</fullName>
    </submittedName>
</protein>
<feature type="transmembrane region" description="Helical" evidence="2">
    <location>
        <begin position="176"/>
        <end position="195"/>
    </location>
</feature>
<proteinExistence type="predicted"/>
<feature type="region of interest" description="Disordered" evidence="1">
    <location>
        <begin position="269"/>
        <end position="324"/>
    </location>
</feature>
<evidence type="ECO:0000256" key="1">
    <source>
        <dbReference type="SAM" id="MobiDB-lite"/>
    </source>
</evidence>
<gene>
    <name evidence="3" type="ORF">C8A05DRAFT_44178</name>
</gene>
<keyword evidence="4" id="KW-1185">Reference proteome</keyword>
<feature type="compositionally biased region" description="Basic and acidic residues" evidence="1">
    <location>
        <begin position="279"/>
        <end position="324"/>
    </location>
</feature>
<name>A0AAN6MKZ1_9PEZI</name>
<dbReference type="PANTHER" id="PTHR15887:SF1">
    <property type="entry name" value="TRANSMEMBRANE PROTEIN 69"/>
    <property type="match status" value="1"/>
</dbReference>
<reference evidence="3" key="1">
    <citation type="journal article" date="2023" name="Mol. Phylogenet. Evol.">
        <title>Genome-scale phylogeny and comparative genomics of the fungal order Sordariales.</title>
        <authorList>
            <person name="Hensen N."/>
            <person name="Bonometti L."/>
            <person name="Westerberg I."/>
            <person name="Brannstrom I.O."/>
            <person name="Guillou S."/>
            <person name="Cros-Aarteil S."/>
            <person name="Calhoun S."/>
            <person name="Haridas S."/>
            <person name="Kuo A."/>
            <person name="Mondo S."/>
            <person name="Pangilinan J."/>
            <person name="Riley R."/>
            <person name="LaButti K."/>
            <person name="Andreopoulos B."/>
            <person name="Lipzen A."/>
            <person name="Chen C."/>
            <person name="Yan M."/>
            <person name="Daum C."/>
            <person name="Ng V."/>
            <person name="Clum A."/>
            <person name="Steindorff A."/>
            <person name="Ohm R.A."/>
            <person name="Martin F."/>
            <person name="Silar P."/>
            <person name="Natvig D.O."/>
            <person name="Lalanne C."/>
            <person name="Gautier V."/>
            <person name="Ament-Velasquez S.L."/>
            <person name="Kruys A."/>
            <person name="Hutchinson M.I."/>
            <person name="Powell A.J."/>
            <person name="Barry K."/>
            <person name="Miller A.N."/>
            <person name="Grigoriev I.V."/>
            <person name="Debuchy R."/>
            <person name="Gladieux P."/>
            <person name="Hiltunen Thoren M."/>
            <person name="Johannesson H."/>
        </authorList>
    </citation>
    <scope>NUCLEOTIDE SEQUENCE</scope>
    <source>
        <strain evidence="3">CBS 103.79</strain>
    </source>
</reference>
<accession>A0AAN6MKZ1</accession>
<comment type="caution">
    <text evidence="3">The sequence shown here is derived from an EMBL/GenBank/DDBJ whole genome shotgun (WGS) entry which is preliminary data.</text>
</comment>
<sequence length="324" mass="35494">MSVTQTLAHPPPPHQDAADKELEKAVSQKIREARPGQGTTTSSIRSVFEESGTQVEPEADMLAGLKRELHTTKEAFGLSNVPKSAYALGLAGTLPYLATSLSTVFLSWNLQHGASTHSAILSRLFLDHDAALDWIHTLEPIQIGYGAAIISVLGLVHWGMQFAHLPQHPPESSRKLFRFTLGVLGPAMALPSLSMPIEWALTSQFAAFCALYLADAHATVRGWVPSWYASYRFVLTGVVGGAIFLSLVGRATFGADKPRLSKAELRESLAGKDAVSGGEGHDWAREEQEERERVKDEVKRVEHVKKAQDRKEEKKKAGQVKKQE</sequence>
<feature type="transmembrane region" description="Helical" evidence="2">
    <location>
        <begin position="143"/>
        <end position="164"/>
    </location>
</feature>
<feature type="transmembrane region" description="Helical" evidence="2">
    <location>
        <begin position="233"/>
        <end position="253"/>
    </location>
</feature>
<evidence type="ECO:0000256" key="2">
    <source>
        <dbReference type="SAM" id="Phobius"/>
    </source>
</evidence>
<organism evidence="3 4">
    <name type="scientific">Staphylotrichum tortipilum</name>
    <dbReference type="NCBI Taxonomy" id="2831512"/>
    <lineage>
        <taxon>Eukaryota</taxon>
        <taxon>Fungi</taxon>
        <taxon>Dikarya</taxon>
        <taxon>Ascomycota</taxon>
        <taxon>Pezizomycotina</taxon>
        <taxon>Sordariomycetes</taxon>
        <taxon>Sordariomycetidae</taxon>
        <taxon>Sordariales</taxon>
        <taxon>Chaetomiaceae</taxon>
        <taxon>Staphylotrichum</taxon>
    </lineage>
</organism>
<keyword evidence="2" id="KW-1133">Transmembrane helix</keyword>
<dbReference type="AlphaFoldDB" id="A0AAN6MKZ1"/>
<dbReference type="PANTHER" id="PTHR15887">
    <property type="entry name" value="TRANSMEMBRANE PROTEIN 69"/>
    <property type="match status" value="1"/>
</dbReference>
<feature type="compositionally biased region" description="Basic and acidic residues" evidence="1">
    <location>
        <begin position="16"/>
        <end position="34"/>
    </location>
</feature>
<dbReference type="InterPro" id="IPR021836">
    <property type="entry name" value="DUF3429"/>
</dbReference>
<keyword evidence="2" id="KW-0472">Membrane</keyword>
<dbReference type="Pfam" id="PF11911">
    <property type="entry name" value="DUF3429"/>
    <property type="match status" value="1"/>
</dbReference>
<keyword evidence="2" id="KW-0812">Transmembrane</keyword>
<dbReference type="Proteomes" id="UP001303889">
    <property type="component" value="Unassembled WGS sequence"/>
</dbReference>
<feature type="region of interest" description="Disordered" evidence="1">
    <location>
        <begin position="1"/>
        <end position="53"/>
    </location>
</feature>